<evidence type="ECO:0000313" key="4">
    <source>
        <dbReference type="Proteomes" id="UP001188597"/>
    </source>
</evidence>
<comment type="similarity">
    <text evidence="1">Belongs to the ABI family.</text>
</comment>
<dbReference type="PANTHER" id="PTHR10460">
    <property type="entry name" value="ABL INTERACTOR FAMILY MEMBER"/>
    <property type="match status" value="1"/>
</dbReference>
<dbReference type="EMBL" id="JAVXUP010000203">
    <property type="protein sequence ID" value="KAK3034332.1"/>
    <property type="molecule type" value="Genomic_DNA"/>
</dbReference>
<dbReference type="Proteomes" id="UP001188597">
    <property type="component" value="Unassembled WGS sequence"/>
</dbReference>
<organism evidence="3 4">
    <name type="scientific">Escallonia herrerae</name>
    <dbReference type="NCBI Taxonomy" id="1293975"/>
    <lineage>
        <taxon>Eukaryota</taxon>
        <taxon>Viridiplantae</taxon>
        <taxon>Streptophyta</taxon>
        <taxon>Embryophyta</taxon>
        <taxon>Tracheophyta</taxon>
        <taxon>Spermatophyta</taxon>
        <taxon>Magnoliopsida</taxon>
        <taxon>eudicotyledons</taxon>
        <taxon>Gunneridae</taxon>
        <taxon>Pentapetalae</taxon>
        <taxon>asterids</taxon>
        <taxon>campanulids</taxon>
        <taxon>Escalloniales</taxon>
        <taxon>Escalloniaceae</taxon>
        <taxon>Escallonia</taxon>
    </lineage>
</organism>
<dbReference type="AlphaFoldDB" id="A0AA88WUF2"/>
<comment type="function">
    <text evidence="2">Involved in regulation of actin and microtubule organization. Part of a WAVE complex that activates the Arp2/3 complex.</text>
</comment>
<sequence>MEECESSVRQQPEAELDEATRFDKSLQELRDLRSQLHHAANYCEATFLNAKKKQIVVENTKDYICRAVVTVVDHLGSVSANLDYRLSSTDVAPEAEIRINCLRQRLSTHLQYSNKLALSKACLNADFLRFHPRYIAPRNDLILFLQFFRSNPSAYDISESGSPLAVKTRAKHEFKAEEEVPLFLYTYNFKPSLVRNLANDEGAKKRDGFSAPALSLYFDDCSVASSRLLAIATKTSACFISFSGDAQDKAQHGKAENSAE</sequence>
<evidence type="ECO:0008006" key="5">
    <source>
        <dbReference type="Google" id="ProtNLM"/>
    </source>
</evidence>
<gene>
    <name evidence="3" type="ORF">RJ639_032230</name>
</gene>
<comment type="caution">
    <text evidence="3">The sequence shown here is derived from an EMBL/GenBank/DDBJ whole genome shotgun (WGS) entry which is preliminary data.</text>
</comment>
<keyword evidence="4" id="KW-1185">Reference proteome</keyword>
<evidence type="ECO:0000256" key="2">
    <source>
        <dbReference type="ARBA" id="ARBA00025223"/>
    </source>
</evidence>
<dbReference type="InterPro" id="IPR028457">
    <property type="entry name" value="ABI"/>
</dbReference>
<evidence type="ECO:0000313" key="3">
    <source>
        <dbReference type="EMBL" id="KAK3034332.1"/>
    </source>
</evidence>
<accession>A0AA88WUF2</accession>
<dbReference type="Gene3D" id="6.10.140.1620">
    <property type="match status" value="1"/>
</dbReference>
<proteinExistence type="inferred from homology"/>
<dbReference type="PANTHER" id="PTHR10460:SF11">
    <property type="entry name" value="PROTEIN ABIL5-RELATED"/>
    <property type="match status" value="1"/>
</dbReference>
<reference evidence="3" key="1">
    <citation type="submission" date="2022-12" db="EMBL/GenBank/DDBJ databases">
        <title>Draft genome assemblies for two species of Escallonia (Escalloniales).</title>
        <authorList>
            <person name="Chanderbali A."/>
            <person name="Dervinis C."/>
            <person name="Anghel I."/>
            <person name="Soltis D."/>
            <person name="Soltis P."/>
            <person name="Zapata F."/>
        </authorList>
    </citation>
    <scope>NUCLEOTIDE SEQUENCE</scope>
    <source>
        <strain evidence="3">UCBG64.0493</strain>
        <tissue evidence="3">Leaf</tissue>
    </source>
</reference>
<evidence type="ECO:0000256" key="1">
    <source>
        <dbReference type="ARBA" id="ARBA00010020"/>
    </source>
</evidence>
<name>A0AA88WUF2_9ASTE</name>
<protein>
    <recommendedName>
        <fullName evidence="5">Protein ABIL5</fullName>
    </recommendedName>
</protein>